<dbReference type="Proteomes" id="UP000887013">
    <property type="component" value="Unassembled WGS sequence"/>
</dbReference>
<keyword evidence="1" id="KW-0812">Transmembrane</keyword>
<keyword evidence="1" id="KW-1133">Transmembrane helix</keyword>
<sequence>MKANSASEKSFIKAIRFPHFRKCHLLEKFWWSLSSLILICVSLGLLRDVPSSHCTECLARKFASDDSKQYFIKHFKVSILLPVDLVKHLLICL</sequence>
<evidence type="ECO:0000313" key="3">
    <source>
        <dbReference type="Proteomes" id="UP000887013"/>
    </source>
</evidence>
<accession>A0A8X6I589</accession>
<organism evidence="2 3">
    <name type="scientific">Nephila pilipes</name>
    <name type="common">Giant wood spider</name>
    <name type="synonym">Nephila maculata</name>
    <dbReference type="NCBI Taxonomy" id="299642"/>
    <lineage>
        <taxon>Eukaryota</taxon>
        <taxon>Metazoa</taxon>
        <taxon>Ecdysozoa</taxon>
        <taxon>Arthropoda</taxon>
        <taxon>Chelicerata</taxon>
        <taxon>Arachnida</taxon>
        <taxon>Araneae</taxon>
        <taxon>Araneomorphae</taxon>
        <taxon>Entelegynae</taxon>
        <taxon>Araneoidea</taxon>
        <taxon>Nephilidae</taxon>
        <taxon>Nephila</taxon>
    </lineage>
</organism>
<comment type="caution">
    <text evidence="2">The sequence shown here is derived from an EMBL/GenBank/DDBJ whole genome shotgun (WGS) entry which is preliminary data.</text>
</comment>
<keyword evidence="3" id="KW-1185">Reference proteome</keyword>
<evidence type="ECO:0000313" key="2">
    <source>
        <dbReference type="EMBL" id="GFS31333.1"/>
    </source>
</evidence>
<dbReference type="EMBL" id="BMAW01087746">
    <property type="protein sequence ID" value="GFS31333.1"/>
    <property type="molecule type" value="Genomic_DNA"/>
</dbReference>
<keyword evidence="1" id="KW-0472">Membrane</keyword>
<feature type="transmembrane region" description="Helical" evidence="1">
    <location>
        <begin position="29"/>
        <end position="46"/>
    </location>
</feature>
<evidence type="ECO:0000256" key="1">
    <source>
        <dbReference type="SAM" id="Phobius"/>
    </source>
</evidence>
<proteinExistence type="predicted"/>
<gene>
    <name evidence="2" type="ORF">NPIL_604561</name>
</gene>
<protein>
    <submittedName>
        <fullName evidence="2">Uncharacterized protein</fullName>
    </submittedName>
</protein>
<reference evidence="2" key="1">
    <citation type="submission" date="2020-08" db="EMBL/GenBank/DDBJ databases">
        <title>Multicomponent nature underlies the extraordinary mechanical properties of spider dragline silk.</title>
        <authorList>
            <person name="Kono N."/>
            <person name="Nakamura H."/>
            <person name="Mori M."/>
            <person name="Yoshida Y."/>
            <person name="Ohtoshi R."/>
            <person name="Malay A.D."/>
            <person name="Moran D.A.P."/>
            <person name="Tomita M."/>
            <person name="Numata K."/>
            <person name="Arakawa K."/>
        </authorList>
    </citation>
    <scope>NUCLEOTIDE SEQUENCE</scope>
</reference>
<name>A0A8X6I589_NEPPI</name>
<dbReference type="AlphaFoldDB" id="A0A8X6I589"/>